<dbReference type="EC" id="3.2.1.23" evidence="3"/>
<dbReference type="InterPro" id="IPR001944">
    <property type="entry name" value="Glycoside_Hdrlase_35"/>
</dbReference>
<organism evidence="6 7">
    <name type="scientific">Arachis hypogaea</name>
    <name type="common">Peanut</name>
    <dbReference type="NCBI Taxonomy" id="3818"/>
    <lineage>
        <taxon>Eukaryota</taxon>
        <taxon>Viridiplantae</taxon>
        <taxon>Streptophyta</taxon>
        <taxon>Embryophyta</taxon>
        <taxon>Tracheophyta</taxon>
        <taxon>Spermatophyta</taxon>
        <taxon>Magnoliopsida</taxon>
        <taxon>eudicotyledons</taxon>
        <taxon>Gunneridae</taxon>
        <taxon>Pentapetalae</taxon>
        <taxon>rosids</taxon>
        <taxon>fabids</taxon>
        <taxon>Fabales</taxon>
        <taxon>Fabaceae</taxon>
        <taxon>Papilionoideae</taxon>
        <taxon>50 kb inversion clade</taxon>
        <taxon>dalbergioids sensu lato</taxon>
        <taxon>Dalbergieae</taxon>
        <taxon>Pterocarpus clade</taxon>
        <taxon>Arachis</taxon>
    </lineage>
</organism>
<keyword evidence="7" id="KW-1185">Reference proteome</keyword>
<dbReference type="PRINTS" id="PR00742">
    <property type="entry name" value="GLHYDRLASE35"/>
</dbReference>
<feature type="domain" description="Beta-galactosidase beta-sandwich" evidence="5">
    <location>
        <begin position="188"/>
        <end position="223"/>
    </location>
</feature>
<evidence type="ECO:0000256" key="3">
    <source>
        <dbReference type="ARBA" id="ARBA00012756"/>
    </source>
</evidence>
<dbReference type="GO" id="GO:0005975">
    <property type="term" value="P:carbohydrate metabolic process"/>
    <property type="evidence" value="ECO:0007669"/>
    <property type="project" value="InterPro"/>
</dbReference>
<name>A0A444Y4G6_ARAHY</name>
<dbReference type="Proteomes" id="UP000289738">
    <property type="component" value="Chromosome B08"/>
</dbReference>
<dbReference type="PANTHER" id="PTHR23421">
    <property type="entry name" value="BETA-GALACTOSIDASE RELATED"/>
    <property type="match status" value="1"/>
</dbReference>
<dbReference type="AlphaFoldDB" id="A0A444Y4G6"/>
<dbReference type="SUPFAM" id="SSF51445">
    <property type="entry name" value="(Trans)glycosidases"/>
    <property type="match status" value="1"/>
</dbReference>
<gene>
    <name evidence="6" type="ORF">Ahy_B08g092748</name>
</gene>
<dbReference type="Pfam" id="PF01301">
    <property type="entry name" value="Glyco_hydro_35"/>
    <property type="match status" value="1"/>
</dbReference>
<dbReference type="Gene3D" id="3.20.20.80">
    <property type="entry name" value="Glycosidases"/>
    <property type="match status" value="1"/>
</dbReference>
<evidence type="ECO:0000259" key="5">
    <source>
        <dbReference type="Pfam" id="PF17834"/>
    </source>
</evidence>
<proteinExistence type="inferred from homology"/>
<dbReference type="InterPro" id="IPR041392">
    <property type="entry name" value="GHD"/>
</dbReference>
<protein>
    <recommendedName>
        <fullName evidence="3">beta-galactosidase</fullName>
        <ecNumber evidence="3">3.2.1.23</ecNumber>
    </recommendedName>
</protein>
<accession>A0A444Y4G6</accession>
<dbReference type="InterPro" id="IPR017853">
    <property type="entry name" value="GH"/>
</dbReference>
<dbReference type="InterPro" id="IPR031330">
    <property type="entry name" value="Gly_Hdrlase_35_cat"/>
</dbReference>
<comment type="caution">
    <text evidence="6">The sequence shown here is derived from an EMBL/GenBank/DDBJ whole genome shotgun (WGS) entry which is preliminary data.</text>
</comment>
<comment type="catalytic activity">
    <reaction evidence="1">
        <text>Hydrolysis of terminal non-reducing beta-D-galactose residues in beta-D-galactosides.</text>
        <dbReference type="EC" id="3.2.1.23"/>
    </reaction>
</comment>
<evidence type="ECO:0000313" key="7">
    <source>
        <dbReference type="Proteomes" id="UP000289738"/>
    </source>
</evidence>
<comment type="similarity">
    <text evidence="2">Belongs to the glycosyl hydrolase 35 family.</text>
</comment>
<dbReference type="EMBL" id="SDMP01000018">
    <property type="protein sequence ID" value="RYQ96851.1"/>
    <property type="molecule type" value="Genomic_DNA"/>
</dbReference>
<sequence>MEFNPIPIEFSSAAADSIHSDEDQFDVIPPEIGFVSSLGKKSIREEPSKRKNPGAVKIKEVSKVAAEARKRSKILYPVLFMHTKGIILSDLKIEEIVTEMGGLLHAKASLDLNFVIVKNILAAKYKILLYHGGTNFDRTAGGPYIATSYDYDAPLDEYDNKAQPKWSHLKELHRILKSMEESLTNGNATVYASNKSSSCFLTNANTTTDATVSFRGRTYAVPA</sequence>
<reference evidence="6 7" key="1">
    <citation type="submission" date="2019-01" db="EMBL/GenBank/DDBJ databases">
        <title>Sequencing of cultivated peanut Arachis hypogaea provides insights into genome evolution and oil improvement.</title>
        <authorList>
            <person name="Chen X."/>
        </authorList>
    </citation>
    <scope>NUCLEOTIDE SEQUENCE [LARGE SCALE GENOMIC DNA]</scope>
    <source>
        <strain evidence="7">cv. Fuhuasheng</strain>
        <tissue evidence="6">Leaves</tissue>
    </source>
</reference>
<dbReference type="Pfam" id="PF17834">
    <property type="entry name" value="GHD"/>
    <property type="match status" value="1"/>
</dbReference>
<evidence type="ECO:0000313" key="6">
    <source>
        <dbReference type="EMBL" id="RYQ96851.1"/>
    </source>
</evidence>
<evidence type="ECO:0000256" key="2">
    <source>
        <dbReference type="ARBA" id="ARBA00009809"/>
    </source>
</evidence>
<evidence type="ECO:0000259" key="4">
    <source>
        <dbReference type="Pfam" id="PF01301"/>
    </source>
</evidence>
<dbReference type="STRING" id="3818.A0A444Y4G6"/>
<evidence type="ECO:0000256" key="1">
    <source>
        <dbReference type="ARBA" id="ARBA00001412"/>
    </source>
</evidence>
<dbReference type="GO" id="GO:0004565">
    <property type="term" value="F:beta-galactosidase activity"/>
    <property type="evidence" value="ECO:0007669"/>
    <property type="project" value="UniProtKB-EC"/>
</dbReference>
<feature type="domain" description="Glycoside hydrolase 35 catalytic" evidence="4">
    <location>
        <begin position="123"/>
        <end position="174"/>
    </location>
</feature>